<evidence type="ECO:0000313" key="1">
    <source>
        <dbReference type="EMBL" id="MFC0273284.1"/>
    </source>
</evidence>
<keyword evidence="2" id="KW-1185">Reference proteome</keyword>
<reference evidence="1 2" key="1">
    <citation type="submission" date="2024-09" db="EMBL/GenBank/DDBJ databases">
        <authorList>
            <person name="Sun Q."/>
            <person name="Mori K."/>
        </authorList>
    </citation>
    <scope>NUCLEOTIDE SEQUENCE [LARGE SCALE GENOMIC DNA]</scope>
    <source>
        <strain evidence="1 2">CCM 7228</strain>
    </source>
</reference>
<organism evidence="1 2">
    <name type="scientific">Metabacillus herbersteinensis</name>
    <dbReference type="NCBI Taxonomy" id="283816"/>
    <lineage>
        <taxon>Bacteria</taxon>
        <taxon>Bacillati</taxon>
        <taxon>Bacillota</taxon>
        <taxon>Bacilli</taxon>
        <taxon>Bacillales</taxon>
        <taxon>Bacillaceae</taxon>
        <taxon>Metabacillus</taxon>
    </lineage>
</organism>
<accession>A0ABV6GI89</accession>
<sequence>MSTMIKKKHILILLVNLLGGTILTAQESNIEAFLKSSHSNWGSWGRCN</sequence>
<proteinExistence type="predicted"/>
<protein>
    <submittedName>
        <fullName evidence="1">Uncharacterized protein</fullName>
    </submittedName>
</protein>
<gene>
    <name evidence="1" type="ORF">ACFFIX_17910</name>
</gene>
<name>A0ABV6GI89_9BACI</name>
<dbReference type="Proteomes" id="UP001589854">
    <property type="component" value="Unassembled WGS sequence"/>
</dbReference>
<dbReference type="EMBL" id="JBHLVO010000018">
    <property type="protein sequence ID" value="MFC0273284.1"/>
    <property type="molecule type" value="Genomic_DNA"/>
</dbReference>
<evidence type="ECO:0000313" key="2">
    <source>
        <dbReference type="Proteomes" id="UP001589854"/>
    </source>
</evidence>
<comment type="caution">
    <text evidence="1">The sequence shown here is derived from an EMBL/GenBank/DDBJ whole genome shotgun (WGS) entry which is preliminary data.</text>
</comment>
<dbReference type="RefSeq" id="WP_378936425.1">
    <property type="nucleotide sequence ID" value="NZ_JBHLVO010000018.1"/>
</dbReference>